<dbReference type="Proteomes" id="UP001271007">
    <property type="component" value="Unassembled WGS sequence"/>
</dbReference>
<reference evidence="1" key="1">
    <citation type="submission" date="2023-04" db="EMBL/GenBank/DDBJ databases">
        <title>Black Yeasts Isolated from many extreme environments.</title>
        <authorList>
            <person name="Coleine C."/>
            <person name="Stajich J.E."/>
            <person name="Selbmann L."/>
        </authorList>
    </citation>
    <scope>NUCLEOTIDE SEQUENCE</scope>
    <source>
        <strain evidence="1">CCFEE 5312</strain>
    </source>
</reference>
<accession>A0AAJ0GF41</accession>
<gene>
    <name evidence="1" type="ORF">LTR09_002801</name>
</gene>
<sequence>MAEPNEEEVSPFLKLPGEIKNRIYRLVAVRETPIQLTSQPKADESLLRSYPRPPGLMLACRTTYDELREIYYEENTFHFMEYALRPQHLKAFRERAGRSVKKLTSITVTRAYGLAYFGAKVQFTVTGGKAITTSDFSASVVNNPPGSGRSFCGCWLKYVASKWKGSLLDFLENYLRREGTWDGIKAMVDVCPFCRNSFVAARSAKHKDRFAWKPKQVRDGSNGLV</sequence>
<protein>
    <submittedName>
        <fullName evidence="1">Uncharacterized protein</fullName>
    </submittedName>
</protein>
<comment type="caution">
    <text evidence="1">The sequence shown here is derived from an EMBL/GenBank/DDBJ whole genome shotgun (WGS) entry which is preliminary data.</text>
</comment>
<dbReference type="EMBL" id="JAWDJX010000006">
    <property type="protein sequence ID" value="KAK3056294.1"/>
    <property type="molecule type" value="Genomic_DNA"/>
</dbReference>
<evidence type="ECO:0000313" key="2">
    <source>
        <dbReference type="Proteomes" id="UP001271007"/>
    </source>
</evidence>
<evidence type="ECO:0000313" key="1">
    <source>
        <dbReference type="EMBL" id="KAK3056294.1"/>
    </source>
</evidence>
<dbReference type="InterPro" id="IPR038883">
    <property type="entry name" value="AN11006-like"/>
</dbReference>
<organism evidence="1 2">
    <name type="scientific">Extremus antarcticus</name>
    <dbReference type="NCBI Taxonomy" id="702011"/>
    <lineage>
        <taxon>Eukaryota</taxon>
        <taxon>Fungi</taxon>
        <taxon>Dikarya</taxon>
        <taxon>Ascomycota</taxon>
        <taxon>Pezizomycotina</taxon>
        <taxon>Dothideomycetes</taxon>
        <taxon>Dothideomycetidae</taxon>
        <taxon>Mycosphaerellales</taxon>
        <taxon>Extremaceae</taxon>
        <taxon>Extremus</taxon>
    </lineage>
</organism>
<keyword evidence="2" id="KW-1185">Reference proteome</keyword>
<dbReference type="AlphaFoldDB" id="A0AAJ0GF41"/>
<dbReference type="PANTHER" id="PTHR42085:SF2">
    <property type="entry name" value="F-BOX DOMAIN-CONTAINING PROTEIN"/>
    <property type="match status" value="1"/>
</dbReference>
<name>A0AAJ0GF41_9PEZI</name>
<proteinExistence type="predicted"/>
<dbReference type="PANTHER" id="PTHR42085">
    <property type="entry name" value="F-BOX DOMAIN-CONTAINING PROTEIN"/>
    <property type="match status" value="1"/>
</dbReference>